<comment type="caution">
    <text evidence="1">The sequence shown here is derived from an EMBL/GenBank/DDBJ whole genome shotgun (WGS) entry which is preliminary data.</text>
</comment>
<proteinExistence type="predicted"/>
<accession>A0ACC1XN19</accession>
<evidence type="ECO:0000313" key="1">
    <source>
        <dbReference type="EMBL" id="KAJ4712810.1"/>
    </source>
</evidence>
<protein>
    <submittedName>
        <fullName evidence="1">WRKY transcription factor</fullName>
    </submittedName>
</protein>
<dbReference type="EMBL" id="CM051401">
    <property type="protein sequence ID" value="KAJ4712810.1"/>
    <property type="molecule type" value="Genomic_DNA"/>
</dbReference>
<name>A0ACC1XN19_MELAZ</name>
<keyword evidence="2" id="KW-1185">Reference proteome</keyword>
<evidence type="ECO:0000313" key="2">
    <source>
        <dbReference type="Proteomes" id="UP001164539"/>
    </source>
</evidence>
<reference evidence="1 2" key="1">
    <citation type="journal article" date="2023" name="Science">
        <title>Complex scaffold remodeling in plant triterpene biosynthesis.</title>
        <authorList>
            <person name="De La Pena R."/>
            <person name="Hodgson H."/>
            <person name="Liu J.C."/>
            <person name="Stephenson M.J."/>
            <person name="Martin A.C."/>
            <person name="Owen C."/>
            <person name="Harkess A."/>
            <person name="Leebens-Mack J."/>
            <person name="Jimenez L.E."/>
            <person name="Osbourn A."/>
            <person name="Sattely E.S."/>
        </authorList>
    </citation>
    <scope>NUCLEOTIDE SEQUENCE [LARGE SCALE GENOMIC DNA]</scope>
    <source>
        <strain evidence="2">cv. JPN11</strain>
        <tissue evidence="1">Leaf</tissue>
    </source>
</reference>
<organism evidence="1 2">
    <name type="scientific">Melia azedarach</name>
    <name type="common">Chinaberry tree</name>
    <dbReference type="NCBI Taxonomy" id="155640"/>
    <lineage>
        <taxon>Eukaryota</taxon>
        <taxon>Viridiplantae</taxon>
        <taxon>Streptophyta</taxon>
        <taxon>Embryophyta</taxon>
        <taxon>Tracheophyta</taxon>
        <taxon>Spermatophyta</taxon>
        <taxon>Magnoliopsida</taxon>
        <taxon>eudicotyledons</taxon>
        <taxon>Gunneridae</taxon>
        <taxon>Pentapetalae</taxon>
        <taxon>rosids</taxon>
        <taxon>malvids</taxon>
        <taxon>Sapindales</taxon>
        <taxon>Meliaceae</taxon>
        <taxon>Melia</taxon>
    </lineage>
</organism>
<dbReference type="Proteomes" id="UP001164539">
    <property type="component" value="Chromosome 8"/>
</dbReference>
<sequence>MNPSWELCVQEIAESSFRHANQLFSCISNQNQKSIQEVSLIAQDAVNGFTKLLTLLDGSMQPNCKRIRKGPLPNSSDINPAQFMDSRISMSQNSKCNSNQSHIIGQLMPLTSRVLIPTGGFNLYRENQKLALQHYYSETNPVGSSKLIGSSQQMNLSKTSSEENHVDKRITHHSSSQILVSQDESSMFSKRKETNGRHVASTGGCHCSKQWKLRIRKIARVPAVSNKQADIPPDDCTWRKYGQKPIKGSPHPRSYYRCCGTSSCPARKRVERCVEDPTMLVVTYAGDHNHLRI</sequence>
<gene>
    <name evidence="1" type="ORF">OWV82_014989</name>
</gene>